<dbReference type="InterPro" id="IPR050490">
    <property type="entry name" value="Bact_solute-bd_prot1"/>
</dbReference>
<dbReference type="SUPFAM" id="SSF53850">
    <property type="entry name" value="Periplasmic binding protein-like II"/>
    <property type="match status" value="1"/>
</dbReference>
<dbReference type="PROSITE" id="PS51257">
    <property type="entry name" value="PROKAR_LIPOPROTEIN"/>
    <property type="match status" value="1"/>
</dbReference>
<evidence type="ECO:0000256" key="1">
    <source>
        <dbReference type="SAM" id="SignalP"/>
    </source>
</evidence>
<protein>
    <submittedName>
        <fullName evidence="2">Extracellular solute-binding protein</fullName>
    </submittedName>
</protein>
<dbReference type="AlphaFoldDB" id="A0A4P6DR04"/>
<keyword evidence="1" id="KW-0732">Signal</keyword>
<dbReference type="Gene3D" id="3.40.190.10">
    <property type="entry name" value="Periplasmic binding protein-like II"/>
    <property type="match status" value="1"/>
</dbReference>
<feature type="signal peptide" evidence="1">
    <location>
        <begin position="1"/>
        <end position="30"/>
    </location>
</feature>
<dbReference type="Proteomes" id="UP000293589">
    <property type="component" value="Chromosome"/>
</dbReference>
<evidence type="ECO:0000313" key="2">
    <source>
        <dbReference type="EMBL" id="QAY32371.1"/>
    </source>
</evidence>
<dbReference type="EMBL" id="CP035464">
    <property type="protein sequence ID" value="QAY32371.1"/>
    <property type="molecule type" value="Genomic_DNA"/>
</dbReference>
<evidence type="ECO:0000313" key="3">
    <source>
        <dbReference type="Proteomes" id="UP000293589"/>
    </source>
</evidence>
<reference evidence="2 3" key="1">
    <citation type="submission" date="2019-01" db="EMBL/GenBank/DDBJ databases">
        <title>Complete genome sequence of Bifidobacterium gallinarum CACC 514.</title>
        <authorList>
            <person name="Jung M."/>
        </authorList>
    </citation>
    <scope>NUCLEOTIDE SEQUENCE [LARGE SCALE GENOMIC DNA]</scope>
    <source>
        <strain evidence="2 3">CACC 514</strain>
    </source>
</reference>
<organism evidence="2 3">
    <name type="scientific">Bifidobacterium pullorum subsp. gallinarum</name>
    <dbReference type="NCBI Taxonomy" id="78344"/>
    <lineage>
        <taxon>Bacteria</taxon>
        <taxon>Bacillati</taxon>
        <taxon>Actinomycetota</taxon>
        <taxon>Actinomycetes</taxon>
        <taxon>Bifidobacteriales</taxon>
        <taxon>Bifidobacteriaceae</taxon>
        <taxon>Bifidobacterium</taxon>
    </lineage>
</organism>
<feature type="chain" id="PRO_5038582364" evidence="1">
    <location>
        <begin position="31"/>
        <end position="470"/>
    </location>
</feature>
<gene>
    <name evidence="2" type="ORF">ESN35_02145</name>
</gene>
<dbReference type="Pfam" id="PF13416">
    <property type="entry name" value="SBP_bac_8"/>
    <property type="match status" value="1"/>
</dbReference>
<name>A0A4P6DR04_9BIFI</name>
<dbReference type="PANTHER" id="PTHR43649">
    <property type="entry name" value="ARABINOSE-BINDING PROTEIN-RELATED"/>
    <property type="match status" value="1"/>
</dbReference>
<dbReference type="KEGG" id="bgx:ESN35_02145"/>
<dbReference type="PANTHER" id="PTHR43649:SF14">
    <property type="entry name" value="BLR3389 PROTEIN"/>
    <property type="match status" value="1"/>
</dbReference>
<accession>A0A4P6DR04</accession>
<sequence>MTKELKMKIRKSIISTVSVLCIAAMVSACGNGGAAGANNAAGGNNDPHANDNAECTNVIKNEDAEKVTLWAWSPGVAEAVDHFNETHDDLQICWTQAGVGGDEYTKFTTANKAGKGAPDVIQLEYEVIGQYVAGSTKYLVDLMDYGAGDVKDLYTDGAWNSISLGSDEHAYGIPIDIGPVAMIYRKDIFDKYGVEIPTTWDEYEQAGKDLKAAGYTGYIGNFSSGGTNFHNVAAFAQNNAVLYDYTSDDPTEIGIDWESDEAKQVLEYWQRLYQEGLIAADDAYTNDWYKNLNDGNYATLIWASWIEGNLLGVDADKVEGAEWRIANPPVWDENSSSMNLGGSSLAVTTQAKHTEAAAKVAMGLYSDDESWNIAIEKGSMYPSAKKVLESDEFLNREDAFYGGQKVNEILAPIASSYKGFNYTPFQSKAYELQQPLLLEAVKEGADVDSTLKEIDTQVTDYAEQQGYTIK</sequence>
<dbReference type="InterPro" id="IPR006059">
    <property type="entry name" value="SBP"/>
</dbReference>
<proteinExistence type="predicted"/>